<accession>A0ABS3C9D3</accession>
<gene>
    <name evidence="1" type="ORF">J0A68_20865</name>
</gene>
<dbReference type="Gene3D" id="3.30.565.10">
    <property type="entry name" value="Histidine kinase-like ATPase, C-terminal domain"/>
    <property type="match status" value="1"/>
</dbReference>
<dbReference type="EMBL" id="JAFKCT010000013">
    <property type="protein sequence ID" value="MBN7813420.1"/>
    <property type="molecule type" value="Genomic_DNA"/>
</dbReference>
<reference evidence="1 2" key="1">
    <citation type="submission" date="2021-03" db="EMBL/GenBank/DDBJ databases">
        <title>novel species isolated from a fishpond in China.</title>
        <authorList>
            <person name="Lu H."/>
            <person name="Cai Z."/>
        </authorList>
    </citation>
    <scope>NUCLEOTIDE SEQUENCE [LARGE SCALE GENOMIC DNA]</scope>
    <source>
        <strain evidence="1 2">H41</strain>
    </source>
</reference>
<sequence>MSQNLFLELFKAGTESEVDLVISKYPNVFQNENWKPIGGLESNFSIIENQQSNPIAALVEKVTNSIDAILMKKCYENGIAPKNQDAPKTMDDAIDLFFGNASKSWDLTTNRKKQAEEIQILADGPTRESAVIIYDNGEGQHPQDFENTFLSLVRGNKNEIQFVQGKYNMGGSGAIVFCGKKGYHLIGSKRYDKTGEFGFTLIREHPLSKEEQVYKKNTWYEYLLIKDLIPSFPIEKLDLNLYNRTFETGTIIKLYSYQMKGVSGFAQDLSQNLNEFLFKPVLPVLAVDRKERYPNNKVLESSVFGLQRRLEDENDYVEDKFSEIYSDSVFGKMKVTCYVFKAKRGDRTVKQTKEDIARNFFKNGMSVLFSMNGQVHGYYTTEFITRSLKFNLLKDYLLINVDCSQLNFDFRKELFMASRDRLRQGEESNKLREFLKNNLVKSKLLEINKKRKDSIGLESEDTTELVKSFAKNLPKDGELFKLLQNTLRLEDRNKAVKPSTNHSQKTQKVEKDFKPERFPSFFRLYNKKDSDQVFNVPIGGEKALKFETDVEDHYFDRVEEAGDLQVSVLNFKRKDNNSTGGTAAGKGQLETTDLLNIAVSSPNKGTIKITVNPNTELRQGDEVELKASLKGPGESYQDEIVFLKIVAPEGTSKSKVEEPKEDFESLGLPELVKVKENEWGSLEMDRKTVINLLAEGDKLEKIYINLDSAVFLNYRKKLTNAEQIEVAQRKYLAAVYFHVLFLYMTTKSRGVSLLNEDGKDLQVDEYVKDIFDSYYSDFLLNFGMENLISVLED</sequence>
<comment type="caution">
    <text evidence="1">The sequence shown here is derived from an EMBL/GenBank/DDBJ whole genome shotgun (WGS) entry which is preliminary data.</text>
</comment>
<evidence type="ECO:0000313" key="2">
    <source>
        <dbReference type="Proteomes" id="UP000664317"/>
    </source>
</evidence>
<evidence type="ECO:0000313" key="1">
    <source>
        <dbReference type="EMBL" id="MBN7813420.1"/>
    </source>
</evidence>
<proteinExistence type="predicted"/>
<dbReference type="Proteomes" id="UP000664317">
    <property type="component" value="Unassembled WGS sequence"/>
</dbReference>
<name>A0ABS3C9D3_9BACT</name>
<evidence type="ECO:0008006" key="3">
    <source>
        <dbReference type="Google" id="ProtNLM"/>
    </source>
</evidence>
<protein>
    <recommendedName>
        <fullName evidence="3">Histidine kinase-, DNA gyrase B-, and HSP90-like ATPase</fullName>
    </recommendedName>
</protein>
<keyword evidence="2" id="KW-1185">Reference proteome</keyword>
<dbReference type="InterPro" id="IPR036890">
    <property type="entry name" value="HATPase_C_sf"/>
</dbReference>
<organism evidence="1 2">
    <name type="scientific">Algoriphagus oliviformis</name>
    <dbReference type="NCBI Taxonomy" id="2811231"/>
    <lineage>
        <taxon>Bacteria</taxon>
        <taxon>Pseudomonadati</taxon>
        <taxon>Bacteroidota</taxon>
        <taxon>Cytophagia</taxon>
        <taxon>Cytophagales</taxon>
        <taxon>Cyclobacteriaceae</taxon>
        <taxon>Algoriphagus</taxon>
    </lineage>
</organism>
<dbReference type="RefSeq" id="WP_206580195.1">
    <property type="nucleotide sequence ID" value="NZ_JAFKCT010000013.1"/>
</dbReference>